<sequence>MEFTPLDKRIWTKGLVLECPHGKALDDCPLNALRHLPANQVNRTINGLTDQQVDSIVTIHQHCYQERLAAAPTH</sequence>
<gene>
    <name evidence="1" type="ORF">SCARR_03819</name>
</gene>
<reference evidence="1 2" key="1">
    <citation type="submission" date="2019-04" db="EMBL/GenBank/DDBJ databases">
        <authorList>
            <person name="Van Vliet M D."/>
        </authorList>
    </citation>
    <scope>NUCLEOTIDE SEQUENCE [LARGE SCALE GENOMIC DNA]</scope>
    <source>
        <strain evidence="1 2">F21</strain>
    </source>
</reference>
<keyword evidence="2" id="KW-1185">Reference proteome</keyword>
<organism evidence="1 2">
    <name type="scientific">Pontiella sulfatireligans</name>
    <dbReference type="NCBI Taxonomy" id="2750658"/>
    <lineage>
        <taxon>Bacteria</taxon>
        <taxon>Pseudomonadati</taxon>
        <taxon>Kiritimatiellota</taxon>
        <taxon>Kiritimatiellia</taxon>
        <taxon>Kiritimatiellales</taxon>
        <taxon>Pontiellaceae</taxon>
        <taxon>Pontiella</taxon>
    </lineage>
</organism>
<evidence type="ECO:0000313" key="1">
    <source>
        <dbReference type="EMBL" id="VGO21744.1"/>
    </source>
</evidence>
<protein>
    <submittedName>
        <fullName evidence="1">Uncharacterized protein</fullName>
    </submittedName>
</protein>
<dbReference type="Proteomes" id="UP000346198">
    <property type="component" value="Unassembled WGS sequence"/>
</dbReference>
<dbReference type="AlphaFoldDB" id="A0A6C2UR26"/>
<accession>A0A6C2UR26</accession>
<dbReference type="RefSeq" id="WP_136063183.1">
    <property type="nucleotide sequence ID" value="NZ_CAAHFH010000002.1"/>
</dbReference>
<dbReference type="EMBL" id="CAAHFH010000002">
    <property type="protein sequence ID" value="VGO21744.1"/>
    <property type="molecule type" value="Genomic_DNA"/>
</dbReference>
<name>A0A6C2UR26_9BACT</name>
<proteinExistence type="predicted"/>
<evidence type="ECO:0000313" key="2">
    <source>
        <dbReference type="Proteomes" id="UP000346198"/>
    </source>
</evidence>